<evidence type="ECO:0000256" key="6">
    <source>
        <dbReference type="ARBA" id="ARBA00023136"/>
    </source>
</evidence>
<comment type="similarity">
    <text evidence="2">Belongs to the UPF0719 family.</text>
</comment>
<dbReference type="AlphaFoldDB" id="A0A4U1J310"/>
<evidence type="ECO:0000256" key="1">
    <source>
        <dbReference type="ARBA" id="ARBA00004651"/>
    </source>
</evidence>
<evidence type="ECO:0000313" key="8">
    <source>
        <dbReference type="EMBL" id="TKD01393.1"/>
    </source>
</evidence>
<dbReference type="Proteomes" id="UP000309215">
    <property type="component" value="Unassembled WGS sequence"/>
</dbReference>
<evidence type="ECO:0000256" key="5">
    <source>
        <dbReference type="ARBA" id="ARBA00022989"/>
    </source>
</evidence>
<feature type="transmembrane region" description="Helical" evidence="7">
    <location>
        <begin position="6"/>
        <end position="28"/>
    </location>
</feature>
<evidence type="ECO:0000256" key="3">
    <source>
        <dbReference type="ARBA" id="ARBA00022475"/>
    </source>
</evidence>
<evidence type="ECO:0000256" key="7">
    <source>
        <dbReference type="SAM" id="Phobius"/>
    </source>
</evidence>
<accession>A0A4U1J310</accession>
<organism evidence="8 9">
    <name type="scientific">Polyangium fumosum</name>
    <dbReference type="NCBI Taxonomy" id="889272"/>
    <lineage>
        <taxon>Bacteria</taxon>
        <taxon>Pseudomonadati</taxon>
        <taxon>Myxococcota</taxon>
        <taxon>Polyangia</taxon>
        <taxon>Polyangiales</taxon>
        <taxon>Polyangiaceae</taxon>
        <taxon>Polyangium</taxon>
    </lineage>
</organism>
<evidence type="ECO:0000313" key="9">
    <source>
        <dbReference type="Proteomes" id="UP000309215"/>
    </source>
</evidence>
<protein>
    <submittedName>
        <fullName evidence="8">DUF350 domain-containing protein</fullName>
    </submittedName>
</protein>
<dbReference type="EMBL" id="SSMQ01000040">
    <property type="protein sequence ID" value="TKD01393.1"/>
    <property type="molecule type" value="Genomic_DNA"/>
</dbReference>
<proteinExistence type="inferred from homology"/>
<feature type="transmembrane region" description="Helical" evidence="7">
    <location>
        <begin position="49"/>
        <end position="74"/>
    </location>
</feature>
<reference evidence="8 9" key="1">
    <citation type="submission" date="2019-04" db="EMBL/GenBank/DDBJ databases">
        <authorList>
            <person name="Li Y."/>
            <person name="Wang J."/>
        </authorList>
    </citation>
    <scope>NUCLEOTIDE SEQUENCE [LARGE SCALE GENOMIC DNA]</scope>
    <source>
        <strain evidence="8 9">DSM 14668</strain>
    </source>
</reference>
<keyword evidence="5 7" id="KW-1133">Transmembrane helix</keyword>
<dbReference type="Pfam" id="PF03994">
    <property type="entry name" value="DUF350"/>
    <property type="match status" value="1"/>
</dbReference>
<evidence type="ECO:0000256" key="2">
    <source>
        <dbReference type="ARBA" id="ARBA00005779"/>
    </source>
</evidence>
<evidence type="ECO:0000256" key="4">
    <source>
        <dbReference type="ARBA" id="ARBA00022692"/>
    </source>
</evidence>
<keyword evidence="9" id="KW-1185">Reference proteome</keyword>
<comment type="caution">
    <text evidence="8">The sequence shown here is derived from an EMBL/GenBank/DDBJ whole genome shotgun (WGS) entry which is preliminary data.</text>
</comment>
<comment type="subcellular location">
    <subcellularLocation>
        <location evidence="1">Cell membrane</location>
        <topology evidence="1">Multi-pass membrane protein</topology>
    </subcellularLocation>
</comment>
<dbReference type="InterPro" id="IPR007140">
    <property type="entry name" value="DUF350"/>
</dbReference>
<gene>
    <name evidence="8" type="ORF">E8A74_31620</name>
</gene>
<feature type="transmembrane region" description="Helical" evidence="7">
    <location>
        <begin position="141"/>
        <end position="159"/>
    </location>
</feature>
<sequence>MNVALFLIGIGKILFGIVVGALGVWLGSRVLGRALRLGEIDAELGKGNTGVAVISAAGLLSLGLLAQHAVSATFAAMDLMYRGQKLAPVMLGRFVFYGLAHVAFSLAVGAAAIAVGTFVFVRLTRGVDELAEIRKGNVAPALVLGAVMVVTALVAAPGLETALDGLLPLPELARDEVMAPS</sequence>
<keyword evidence="6 7" id="KW-0472">Membrane</keyword>
<keyword evidence="3" id="KW-1003">Cell membrane</keyword>
<feature type="transmembrane region" description="Helical" evidence="7">
    <location>
        <begin position="94"/>
        <end position="121"/>
    </location>
</feature>
<keyword evidence="4 7" id="KW-0812">Transmembrane</keyword>
<dbReference type="GO" id="GO:0005886">
    <property type="term" value="C:plasma membrane"/>
    <property type="evidence" value="ECO:0007669"/>
    <property type="project" value="UniProtKB-SubCell"/>
</dbReference>
<dbReference type="OrthoDB" id="5516425at2"/>
<name>A0A4U1J310_9BACT</name>
<dbReference type="RefSeq" id="WP_136932839.1">
    <property type="nucleotide sequence ID" value="NZ_SSMQ01000040.1"/>
</dbReference>